<dbReference type="Proteomes" id="UP000005952">
    <property type="component" value="Chromosome"/>
</dbReference>
<dbReference type="InterPro" id="IPR011009">
    <property type="entry name" value="Kinase-like_dom_sf"/>
</dbReference>
<dbReference type="SUPFAM" id="SSF52540">
    <property type="entry name" value="P-loop containing nucleoside triphosphate hydrolases"/>
    <property type="match status" value="1"/>
</dbReference>
<accession>N0B1N1</accession>
<dbReference type="KEGG" id="hdt:HYPDE_25903"/>
<evidence type="ECO:0000313" key="3">
    <source>
        <dbReference type="Proteomes" id="UP000005952"/>
    </source>
</evidence>
<dbReference type="AlphaFoldDB" id="N0B1N1"/>
<dbReference type="SUPFAM" id="SSF56112">
    <property type="entry name" value="Protein kinase-like (PK-like)"/>
    <property type="match status" value="1"/>
</dbReference>
<name>N0B1N1_9HYPH</name>
<keyword evidence="2" id="KW-0808">Transferase</keyword>
<proteinExistence type="predicted"/>
<protein>
    <submittedName>
        <fullName evidence="2">Aminoglycoside phosphotransferase</fullName>
    </submittedName>
</protein>
<evidence type="ECO:0000259" key="1">
    <source>
        <dbReference type="Pfam" id="PF01636"/>
    </source>
</evidence>
<organism evidence="2 3">
    <name type="scientific">Hyphomicrobium denitrificans 1NES1</name>
    <dbReference type="NCBI Taxonomy" id="670307"/>
    <lineage>
        <taxon>Bacteria</taxon>
        <taxon>Pseudomonadati</taxon>
        <taxon>Pseudomonadota</taxon>
        <taxon>Alphaproteobacteria</taxon>
        <taxon>Hyphomicrobiales</taxon>
        <taxon>Hyphomicrobiaceae</taxon>
        <taxon>Hyphomicrobium</taxon>
    </lineage>
</organism>
<keyword evidence="3" id="KW-1185">Reference proteome</keyword>
<dbReference type="InterPro" id="IPR027417">
    <property type="entry name" value="P-loop_NTPase"/>
</dbReference>
<dbReference type="RefSeq" id="WP_015596900.1">
    <property type="nucleotide sequence ID" value="NC_021172.1"/>
</dbReference>
<dbReference type="STRING" id="670307.HYPDE_25903"/>
<dbReference type="InterPro" id="IPR052732">
    <property type="entry name" value="Cell-binding_unc_protein"/>
</dbReference>
<reference evidence="2 3" key="1">
    <citation type="journal article" date="2013" name="Genome Announc.">
        <title>Genome sequences for three denitrifying bacterial strains isolated from a uranium- and nitrate-contaminated subsurface environment.</title>
        <authorList>
            <person name="Venkatramanan R."/>
            <person name="Prakash O."/>
            <person name="Woyke T."/>
            <person name="Chain P."/>
            <person name="Goodwin L.A."/>
            <person name="Watson D."/>
            <person name="Brooks S."/>
            <person name="Kostka J.E."/>
            <person name="Green S.J."/>
        </authorList>
    </citation>
    <scope>NUCLEOTIDE SEQUENCE [LARGE SCALE GENOMIC DNA]</scope>
    <source>
        <strain evidence="2 3">1NES1</strain>
    </source>
</reference>
<dbReference type="Gene3D" id="3.90.1200.10">
    <property type="match status" value="1"/>
</dbReference>
<dbReference type="PANTHER" id="PTHR43883">
    <property type="entry name" value="SLR0207 PROTEIN"/>
    <property type="match status" value="1"/>
</dbReference>
<dbReference type="OrthoDB" id="9810277at2"/>
<dbReference type="GO" id="GO:0016740">
    <property type="term" value="F:transferase activity"/>
    <property type="evidence" value="ECO:0007669"/>
    <property type="project" value="UniProtKB-KW"/>
</dbReference>
<dbReference type="Pfam" id="PF13671">
    <property type="entry name" value="AAA_33"/>
    <property type="match status" value="1"/>
</dbReference>
<dbReference type="EMBL" id="CP005587">
    <property type="protein sequence ID" value="AGK56863.1"/>
    <property type="molecule type" value="Genomic_DNA"/>
</dbReference>
<dbReference type="eggNOG" id="COG0645">
    <property type="taxonomic scope" value="Bacteria"/>
</dbReference>
<dbReference type="HOGENOM" id="CLU_026771_1_0_5"/>
<dbReference type="Pfam" id="PF01636">
    <property type="entry name" value="APH"/>
    <property type="match status" value="1"/>
</dbReference>
<sequence length="512" mass="55336">MPLEDNQAATINLLKDPRTHGLAPSDVTIIKTHISIILLIGPRAFKLKRAVKLPYVDFSTADRRLAACRREVELNRRTAPAIYLGVRRITAEPDGSLALDGEGRLIDAVVEMLRFDESTLFDRLAKRGMLTPTLLTATARSIARFHAAAVANRKNTGAAIMANVLAINAAAFATTDIFPSASLASLNRALSAALDRRRDLLDSRAMAGKVRHCHGDLHLGNICLVDNAPTLFDCIEFDDAIATIDVLYDLAFLLMDLWHCGERSAANLVFNRYFDEADEADGIALLPFFMAVRSSIRAHVLATQSQTLGPMGEGIATQAKEYLELAQSLLAPRPARLVAIGGLSGTGKSTIAAMIADRVGEAPGACVLASDRIRKRLFHVSAETRLPTEAYRSEITEKVYATQADEAAAILTSGHAVLAEAVFDREADRNRIASCARNAGVSFTGIWLDAPTAMLLKRVEARCNDVSDATADVVRLQATHKREPTGWIETSARGEPAHVAACVVHALGKDSR</sequence>
<dbReference type="InterPro" id="IPR002575">
    <property type="entry name" value="Aminoglycoside_PTrfase"/>
</dbReference>
<dbReference type="eggNOG" id="COG2187">
    <property type="taxonomic scope" value="Bacteria"/>
</dbReference>
<feature type="domain" description="Aminoglycoside phosphotransferase" evidence="1">
    <location>
        <begin position="130"/>
        <end position="270"/>
    </location>
</feature>
<dbReference type="Gene3D" id="3.40.50.300">
    <property type="entry name" value="P-loop containing nucleotide triphosphate hydrolases"/>
    <property type="match status" value="1"/>
</dbReference>
<gene>
    <name evidence="2" type="ORF">HYPDE_25903</name>
</gene>
<dbReference type="PANTHER" id="PTHR43883:SF1">
    <property type="entry name" value="GLUCONOKINASE"/>
    <property type="match status" value="1"/>
</dbReference>
<evidence type="ECO:0000313" key="2">
    <source>
        <dbReference type="EMBL" id="AGK56863.1"/>
    </source>
</evidence>